<feature type="signal peptide" evidence="1">
    <location>
        <begin position="1"/>
        <end position="18"/>
    </location>
</feature>
<organism evidence="2 3">
    <name type="scientific">Camelina sativa</name>
    <name type="common">False flax</name>
    <name type="synonym">Myagrum sativum</name>
    <dbReference type="NCBI Taxonomy" id="90675"/>
    <lineage>
        <taxon>Eukaryota</taxon>
        <taxon>Viridiplantae</taxon>
        <taxon>Streptophyta</taxon>
        <taxon>Embryophyta</taxon>
        <taxon>Tracheophyta</taxon>
        <taxon>Spermatophyta</taxon>
        <taxon>Magnoliopsida</taxon>
        <taxon>eudicotyledons</taxon>
        <taxon>Gunneridae</taxon>
        <taxon>Pentapetalae</taxon>
        <taxon>rosids</taxon>
        <taxon>malvids</taxon>
        <taxon>Brassicales</taxon>
        <taxon>Brassicaceae</taxon>
        <taxon>Camelineae</taxon>
        <taxon>Camelina</taxon>
    </lineage>
</organism>
<reference evidence="2" key="1">
    <citation type="journal article" date="2014" name="Nat. Commun.">
        <title>The emerging biofuel crop Camelina sativa retains a highly undifferentiated hexaploid genome structure.</title>
        <authorList>
            <person name="Kagale S."/>
            <person name="Koh C."/>
            <person name="Nixon J."/>
            <person name="Bollina V."/>
            <person name="Clarke W.E."/>
            <person name="Tuteja R."/>
            <person name="Spillane C."/>
            <person name="Robinson S.J."/>
            <person name="Links M.G."/>
            <person name="Clarke C."/>
            <person name="Higgins E.E."/>
            <person name="Huebert T."/>
            <person name="Sharpe A.G."/>
            <person name="Parkin I.A."/>
        </authorList>
    </citation>
    <scope>NUCLEOTIDE SEQUENCE [LARGE SCALE GENOMIC DNA]</scope>
    <source>
        <strain evidence="2">cv. DH55</strain>
    </source>
</reference>
<evidence type="ECO:0000256" key="1">
    <source>
        <dbReference type="SAM" id="SignalP"/>
    </source>
</evidence>
<sequence length="111" mass="12816">MSLLFSLRLSLISPYAILQLSDEVEEDGGEAPRLLEEEFSREGKSFYEVFSLRGIRVNRVDPGFISCSFKVPLRLTVYLDSQQMKSFRMHLLLLGSWISVMALPSYWNTVY</sequence>
<name>A0ABM1QG47_CAMSA</name>
<reference evidence="3" key="2">
    <citation type="submission" date="2025-08" db="UniProtKB">
        <authorList>
            <consortium name="RefSeq"/>
        </authorList>
    </citation>
    <scope>IDENTIFICATION</scope>
    <source>
        <tissue evidence="3">Leaf</tissue>
    </source>
</reference>
<proteinExistence type="predicted"/>
<keyword evidence="2" id="KW-1185">Reference proteome</keyword>
<dbReference type="Proteomes" id="UP000694864">
    <property type="component" value="Chromosome 9"/>
</dbReference>
<keyword evidence="1" id="KW-0732">Signal</keyword>
<dbReference type="GeneID" id="104714520"/>
<feature type="chain" id="PRO_5047475451" evidence="1">
    <location>
        <begin position="19"/>
        <end position="111"/>
    </location>
</feature>
<gene>
    <name evidence="3" type="primary">LOC104714520</name>
</gene>
<evidence type="ECO:0000313" key="3">
    <source>
        <dbReference type="RefSeq" id="XP_019085735.1"/>
    </source>
</evidence>
<evidence type="ECO:0000313" key="2">
    <source>
        <dbReference type="Proteomes" id="UP000694864"/>
    </source>
</evidence>
<accession>A0ABM1QG47</accession>
<protein>
    <submittedName>
        <fullName evidence="3">Uncharacterized protein LOC104714520 isoform X1</fullName>
    </submittedName>
</protein>
<dbReference type="RefSeq" id="XP_019085735.1">
    <property type="nucleotide sequence ID" value="XM_019230190.1"/>
</dbReference>